<reference evidence="9 10" key="1">
    <citation type="submission" date="2019-02" db="EMBL/GenBank/DDBJ databases">
        <title>Novel genomic isolates of S. pyogenes and S. dysgalactiae subsp. equisimilis associated to necrotising fasciitis (NSTI).</title>
        <authorList>
            <person name="Barrantes I."/>
        </authorList>
    </citation>
    <scope>NUCLEOTIDE SEQUENCE [LARGE SCALE GENOMIC DNA]</scope>
    <source>
        <strain evidence="9 10">SPY2028</strain>
    </source>
</reference>
<evidence type="ECO:0000313" key="9">
    <source>
        <dbReference type="EMBL" id="TYK91701.1"/>
    </source>
</evidence>
<gene>
    <name evidence="9" type="primary">nadE</name>
    <name evidence="9" type="ORF">E0F66_12635</name>
</gene>
<sequence length="133" mass="15043">DRLNYAVLGTPNLLEYDQGFFVKNGDGAADIKPIAHLYKTQVYRLAEYLGVPAEIRARPPTTDTYSLPQTQEEFYFVLPYDKMDLCLYGLDHQVPAAEVAQAIGLDADQVELVWKDIAAKRKAARYLHMPPQL</sequence>
<evidence type="ECO:0000256" key="5">
    <source>
        <dbReference type="ARBA" id="ARBA00023027"/>
    </source>
</evidence>
<dbReference type="OrthoDB" id="9803818at2"/>
<evidence type="ECO:0000313" key="10">
    <source>
        <dbReference type="Proteomes" id="UP000324058"/>
    </source>
</evidence>
<dbReference type="NCBIfam" id="TIGR00552">
    <property type="entry name" value="nadE"/>
    <property type="match status" value="1"/>
</dbReference>
<dbReference type="UniPathway" id="UPA00253">
    <property type="reaction ID" value="UER00333"/>
</dbReference>
<dbReference type="GO" id="GO:0005737">
    <property type="term" value="C:cytoplasm"/>
    <property type="evidence" value="ECO:0007669"/>
    <property type="project" value="InterPro"/>
</dbReference>
<comment type="pathway">
    <text evidence="1">Cofactor biosynthesis; NAD(+) biosynthesis.</text>
</comment>
<dbReference type="PANTHER" id="PTHR23090">
    <property type="entry name" value="NH 3 /GLUTAMINE-DEPENDENT NAD + SYNTHETASE"/>
    <property type="match status" value="1"/>
</dbReference>
<feature type="non-terminal residue" evidence="9">
    <location>
        <position position="1"/>
    </location>
</feature>
<evidence type="ECO:0000256" key="2">
    <source>
        <dbReference type="ARBA" id="ARBA00022598"/>
    </source>
</evidence>
<name>A0A5S4T6I9_STRPY</name>
<dbReference type="GO" id="GO:0009435">
    <property type="term" value="P:NAD+ biosynthetic process"/>
    <property type="evidence" value="ECO:0007669"/>
    <property type="project" value="UniProtKB-UniPathway"/>
</dbReference>
<dbReference type="InterPro" id="IPR014729">
    <property type="entry name" value="Rossmann-like_a/b/a_fold"/>
</dbReference>
<dbReference type="InterPro" id="IPR022310">
    <property type="entry name" value="NAD/GMP_synthase"/>
</dbReference>
<dbReference type="EC" id="6.3.1.5" evidence="7"/>
<dbReference type="PANTHER" id="PTHR23090:SF9">
    <property type="entry name" value="GLUTAMINE-DEPENDENT NAD(+) SYNTHETASE"/>
    <property type="match status" value="1"/>
</dbReference>
<keyword evidence="3 6" id="KW-0547">Nucleotide-binding</keyword>
<evidence type="ECO:0000256" key="4">
    <source>
        <dbReference type="ARBA" id="ARBA00022840"/>
    </source>
</evidence>
<proteinExistence type="inferred from homology"/>
<comment type="catalytic activity">
    <reaction evidence="7">
        <text>deamido-NAD(+) + NH4(+) + ATP = AMP + diphosphate + NAD(+) + H(+)</text>
        <dbReference type="Rhea" id="RHEA:21188"/>
        <dbReference type="ChEBI" id="CHEBI:15378"/>
        <dbReference type="ChEBI" id="CHEBI:28938"/>
        <dbReference type="ChEBI" id="CHEBI:30616"/>
        <dbReference type="ChEBI" id="CHEBI:33019"/>
        <dbReference type="ChEBI" id="CHEBI:57540"/>
        <dbReference type="ChEBI" id="CHEBI:58437"/>
        <dbReference type="ChEBI" id="CHEBI:456215"/>
        <dbReference type="EC" id="6.3.1.5"/>
    </reaction>
</comment>
<feature type="domain" description="NAD/GMP synthase" evidence="8">
    <location>
        <begin position="3"/>
        <end position="117"/>
    </location>
</feature>
<dbReference type="AlphaFoldDB" id="A0A5S4T6I9"/>
<dbReference type="GO" id="GO:0003952">
    <property type="term" value="F:NAD+ synthase (glutamine-hydrolyzing) activity"/>
    <property type="evidence" value="ECO:0007669"/>
    <property type="project" value="InterPro"/>
</dbReference>
<protein>
    <recommendedName>
        <fullName evidence="7">NH(3)-dependent NAD(+) synthetase</fullName>
        <ecNumber evidence="7">6.3.1.5</ecNumber>
    </recommendedName>
</protein>
<evidence type="ECO:0000256" key="3">
    <source>
        <dbReference type="ARBA" id="ARBA00022741"/>
    </source>
</evidence>
<dbReference type="GO" id="GO:0008795">
    <property type="term" value="F:NAD+ synthase activity"/>
    <property type="evidence" value="ECO:0007669"/>
    <property type="project" value="UniProtKB-EC"/>
</dbReference>
<keyword evidence="4 6" id="KW-0067">ATP-binding</keyword>
<dbReference type="GO" id="GO:0005524">
    <property type="term" value="F:ATP binding"/>
    <property type="evidence" value="ECO:0007669"/>
    <property type="project" value="UniProtKB-KW"/>
</dbReference>
<evidence type="ECO:0000256" key="1">
    <source>
        <dbReference type="ARBA" id="ARBA00004790"/>
    </source>
</evidence>
<keyword evidence="5 6" id="KW-0520">NAD</keyword>
<dbReference type="InterPro" id="IPR003694">
    <property type="entry name" value="NAD_synthase"/>
</dbReference>
<accession>A0A5S4T6I9</accession>
<organism evidence="9 10">
    <name type="scientific">Streptococcus pyogenes</name>
    <dbReference type="NCBI Taxonomy" id="1314"/>
    <lineage>
        <taxon>Bacteria</taxon>
        <taxon>Bacillati</taxon>
        <taxon>Bacillota</taxon>
        <taxon>Bacilli</taxon>
        <taxon>Lactobacillales</taxon>
        <taxon>Streptococcaceae</taxon>
        <taxon>Streptococcus</taxon>
    </lineage>
</organism>
<keyword evidence="2 6" id="KW-0436">Ligase</keyword>
<dbReference type="Pfam" id="PF02540">
    <property type="entry name" value="NAD_synthase"/>
    <property type="match status" value="1"/>
</dbReference>
<dbReference type="CDD" id="cd00553">
    <property type="entry name" value="NAD_synthase"/>
    <property type="match status" value="1"/>
</dbReference>
<dbReference type="GO" id="GO:0004359">
    <property type="term" value="F:glutaminase activity"/>
    <property type="evidence" value="ECO:0007669"/>
    <property type="project" value="InterPro"/>
</dbReference>
<evidence type="ECO:0000256" key="6">
    <source>
        <dbReference type="RuleBase" id="RU003811"/>
    </source>
</evidence>
<feature type="non-terminal residue" evidence="9">
    <location>
        <position position="133"/>
    </location>
</feature>
<dbReference type="Proteomes" id="UP000324058">
    <property type="component" value="Unassembled WGS sequence"/>
</dbReference>
<evidence type="ECO:0000256" key="7">
    <source>
        <dbReference type="RuleBase" id="RU003812"/>
    </source>
</evidence>
<comment type="caution">
    <text evidence="9">The sequence shown here is derived from an EMBL/GenBank/DDBJ whole genome shotgun (WGS) entry which is preliminary data.</text>
</comment>
<dbReference type="EMBL" id="SJLL01000532">
    <property type="protein sequence ID" value="TYK91701.1"/>
    <property type="molecule type" value="Genomic_DNA"/>
</dbReference>
<dbReference type="Gene3D" id="3.40.50.620">
    <property type="entry name" value="HUPs"/>
    <property type="match status" value="1"/>
</dbReference>
<evidence type="ECO:0000259" key="8">
    <source>
        <dbReference type="Pfam" id="PF02540"/>
    </source>
</evidence>
<comment type="similarity">
    <text evidence="6">Belongs to the NAD synthetase family.</text>
</comment>
<dbReference type="SUPFAM" id="SSF52402">
    <property type="entry name" value="Adenine nucleotide alpha hydrolases-like"/>
    <property type="match status" value="1"/>
</dbReference>